<evidence type="ECO:0000256" key="2">
    <source>
        <dbReference type="SAM" id="SignalP"/>
    </source>
</evidence>
<keyword evidence="1" id="KW-0472">Membrane</keyword>
<keyword evidence="1" id="KW-0812">Transmembrane</keyword>
<feature type="signal peptide" evidence="2">
    <location>
        <begin position="1"/>
        <end position="17"/>
    </location>
</feature>
<dbReference type="Pfam" id="PF07898">
    <property type="entry name" value="DUF1676"/>
    <property type="match status" value="1"/>
</dbReference>
<proteinExistence type="predicted"/>
<dbReference type="PANTHER" id="PTHR21879:SF14">
    <property type="entry name" value="OSIRIS 8"/>
    <property type="match status" value="1"/>
</dbReference>
<keyword evidence="2" id="KW-0732">Signal</keyword>
<accession>A0A146LVA2</accession>
<sequence>MYKSVSVVLLALGLVSGQDEKLIFRVFQECTADGVDTSSCFKVKIAGALDRATRARDLEIFDGVHLVSDATPEESPMTENELEASLPRSLDDKEAALDEIIMDKISSFIKTRSIQFKLAEDDASPTARGMEEGRKKKRGGALLAYMLMSLSTLIPLKLGTLALLAGKALIISKLALALAAIVGLKKLLSGGDGHESSYQVIHAGHGHKKRSIDSDLPYRAYLPRRH</sequence>
<organism evidence="3">
    <name type="scientific">Lygus hesperus</name>
    <name type="common">Western plant bug</name>
    <dbReference type="NCBI Taxonomy" id="30085"/>
    <lineage>
        <taxon>Eukaryota</taxon>
        <taxon>Metazoa</taxon>
        <taxon>Ecdysozoa</taxon>
        <taxon>Arthropoda</taxon>
        <taxon>Hexapoda</taxon>
        <taxon>Insecta</taxon>
        <taxon>Pterygota</taxon>
        <taxon>Neoptera</taxon>
        <taxon>Paraneoptera</taxon>
        <taxon>Hemiptera</taxon>
        <taxon>Heteroptera</taxon>
        <taxon>Panheteroptera</taxon>
        <taxon>Cimicomorpha</taxon>
        <taxon>Miridae</taxon>
        <taxon>Mirini</taxon>
        <taxon>Lygus</taxon>
    </lineage>
</organism>
<name>A0A146LVA2_LYGHE</name>
<dbReference type="InterPro" id="IPR012464">
    <property type="entry name" value="DUF1676"/>
</dbReference>
<gene>
    <name evidence="3" type="ORF">g.30794</name>
</gene>
<keyword evidence="1" id="KW-1133">Transmembrane helix</keyword>
<dbReference type="AlphaFoldDB" id="A0A146LVA2"/>
<dbReference type="EMBL" id="GDHC01008339">
    <property type="protein sequence ID" value="JAQ10290.1"/>
    <property type="molecule type" value="Transcribed_RNA"/>
</dbReference>
<dbReference type="GO" id="GO:0016020">
    <property type="term" value="C:membrane"/>
    <property type="evidence" value="ECO:0007669"/>
    <property type="project" value="TreeGrafter"/>
</dbReference>
<protein>
    <submittedName>
        <fullName evidence="3">Uncharacterized protein</fullName>
    </submittedName>
</protein>
<dbReference type="PANTHER" id="PTHR21879">
    <property type="entry name" value="FI03362P-RELATED-RELATED"/>
    <property type="match status" value="1"/>
</dbReference>
<reference evidence="3" key="1">
    <citation type="journal article" date="2016" name="Gigascience">
        <title>De novo construction of an expanded transcriptome assembly for the western tarnished plant bug, Lygus hesperus.</title>
        <authorList>
            <person name="Tassone E.E."/>
            <person name="Geib S.M."/>
            <person name="Hall B."/>
            <person name="Fabrick J.A."/>
            <person name="Brent C.S."/>
            <person name="Hull J.J."/>
        </authorList>
    </citation>
    <scope>NUCLEOTIDE SEQUENCE</scope>
</reference>
<evidence type="ECO:0000313" key="3">
    <source>
        <dbReference type="EMBL" id="JAQ10290.1"/>
    </source>
</evidence>
<feature type="chain" id="PRO_5007527564" evidence="2">
    <location>
        <begin position="18"/>
        <end position="226"/>
    </location>
</feature>
<feature type="transmembrane region" description="Helical" evidence="1">
    <location>
        <begin position="142"/>
        <end position="164"/>
    </location>
</feature>
<evidence type="ECO:0000256" key="1">
    <source>
        <dbReference type="SAM" id="Phobius"/>
    </source>
</evidence>